<keyword evidence="6" id="KW-0472">Membrane</keyword>
<comment type="similarity">
    <text evidence="2">Belongs to the VirD4/TraG family.</text>
</comment>
<dbReference type="Pfam" id="PF02534">
    <property type="entry name" value="T4SS-DNA_transf"/>
    <property type="match status" value="1"/>
</dbReference>
<dbReference type="PANTHER" id="PTHR37937:SF1">
    <property type="entry name" value="CONJUGATIVE TRANSFER: DNA TRANSPORT"/>
    <property type="match status" value="1"/>
</dbReference>
<sequence length="432" mass="47429">MRGRDARFRYMGHVLTIAPNGSGKGIGAVIPTLLEYPGSTVVLDVKGENYAATARFRRDQLGHAVYLVDPFGVTGQPSHCFNWLDRLNPDDPAVVEQASAMADLLVVSEGHASDASVHFNETAKNLIRGLMVHVATLPVERRNMGEVRRLLTLGADDFDVVLAEMMVNPRGFELPARAANAYHDAPEKERGSILSTARRHLAFLDDPRLLKTLASSDFTFDTLKANNARGMTVYLVMPPASLSTYRAYVRGFFGQAIMSVLATGLQKPDAYKVLFLLDEFAQLGHMNIVAEKLSVIRGYGAAMWFIMQNLGQLKETYPRWQDFFANCNAKQWFGTSDVDTAEYISKSLGKLTVEYQTANSSSGSSIGTGVSSNSGAGSSQQFTGRDLMTADEIMRLPTDVAIVQVQGEAPHRLRRLNYLTDPEYAGLFDPTA</sequence>
<accession>A0A5T3SP64</accession>
<feature type="compositionally biased region" description="Low complexity" evidence="7">
    <location>
        <begin position="360"/>
        <end position="375"/>
    </location>
</feature>
<evidence type="ECO:0000256" key="7">
    <source>
        <dbReference type="SAM" id="MobiDB-lite"/>
    </source>
</evidence>
<dbReference type="PANTHER" id="PTHR37937">
    <property type="entry name" value="CONJUGATIVE TRANSFER: DNA TRANSPORT"/>
    <property type="match status" value="1"/>
</dbReference>
<dbReference type="SUPFAM" id="SSF52540">
    <property type="entry name" value="P-loop containing nucleoside triphosphate hydrolases"/>
    <property type="match status" value="1"/>
</dbReference>
<dbReference type="GO" id="GO:0005886">
    <property type="term" value="C:plasma membrane"/>
    <property type="evidence" value="ECO:0007669"/>
    <property type="project" value="UniProtKB-SubCell"/>
</dbReference>
<keyword evidence="3" id="KW-1003">Cell membrane</keyword>
<dbReference type="InterPro" id="IPR003688">
    <property type="entry name" value="TraG/VirD4"/>
</dbReference>
<dbReference type="InterPro" id="IPR027417">
    <property type="entry name" value="P-loop_NTPase"/>
</dbReference>
<dbReference type="CDD" id="cd01127">
    <property type="entry name" value="TrwB_TraG_TraD_VirD4"/>
    <property type="match status" value="1"/>
</dbReference>
<dbReference type="InterPro" id="IPR051539">
    <property type="entry name" value="T4SS-coupling_protein"/>
</dbReference>
<dbReference type="Gene3D" id="3.40.50.300">
    <property type="entry name" value="P-loop containing nucleotide triphosphate hydrolases"/>
    <property type="match status" value="1"/>
</dbReference>
<evidence type="ECO:0000256" key="1">
    <source>
        <dbReference type="ARBA" id="ARBA00004651"/>
    </source>
</evidence>
<dbReference type="EMBL" id="AACZDB010000076">
    <property type="protein sequence ID" value="EAN7721592.1"/>
    <property type="molecule type" value="Genomic_DNA"/>
</dbReference>
<protein>
    <submittedName>
        <fullName evidence="8">Type IV secretory system conjugative DNA transfer family protein</fullName>
    </submittedName>
</protein>
<name>A0A5T3SP64_SALER</name>
<evidence type="ECO:0000313" key="8">
    <source>
        <dbReference type="EMBL" id="EAN7721592.1"/>
    </source>
</evidence>
<evidence type="ECO:0000256" key="6">
    <source>
        <dbReference type="ARBA" id="ARBA00023136"/>
    </source>
</evidence>
<evidence type="ECO:0000256" key="3">
    <source>
        <dbReference type="ARBA" id="ARBA00022475"/>
    </source>
</evidence>
<keyword evidence="4" id="KW-0812">Transmembrane</keyword>
<proteinExistence type="inferred from homology"/>
<evidence type="ECO:0000256" key="2">
    <source>
        <dbReference type="ARBA" id="ARBA00008806"/>
    </source>
</evidence>
<reference evidence="8" key="1">
    <citation type="submission" date="2019-01" db="EMBL/GenBank/DDBJ databases">
        <authorList>
            <consortium name="PulseNet: The National Subtyping Network for Foodborne Disease Surveillance"/>
            <person name="Tarr C.L."/>
            <person name="Trees E."/>
            <person name="Katz L.S."/>
            <person name="Carleton-Romer H.A."/>
            <person name="Stroika S."/>
            <person name="Kucerova Z."/>
            <person name="Roache K.F."/>
            <person name="Sabol A.L."/>
            <person name="Besser J."/>
            <person name="Gerner-Smidt P."/>
        </authorList>
    </citation>
    <scope>NUCLEOTIDE SEQUENCE</scope>
    <source>
        <strain evidence="8">PNUSAS064916</strain>
    </source>
</reference>
<dbReference type="AlphaFoldDB" id="A0A5T3SP64"/>
<keyword evidence="5" id="KW-1133">Transmembrane helix</keyword>
<evidence type="ECO:0000256" key="5">
    <source>
        <dbReference type="ARBA" id="ARBA00022989"/>
    </source>
</evidence>
<evidence type="ECO:0000256" key="4">
    <source>
        <dbReference type="ARBA" id="ARBA00022692"/>
    </source>
</evidence>
<comment type="caution">
    <text evidence="8">The sequence shown here is derived from an EMBL/GenBank/DDBJ whole genome shotgun (WGS) entry which is preliminary data.</text>
</comment>
<organism evidence="8">
    <name type="scientific">Salmonella enterica</name>
    <name type="common">Salmonella choleraesuis</name>
    <dbReference type="NCBI Taxonomy" id="28901"/>
    <lineage>
        <taxon>Bacteria</taxon>
        <taxon>Pseudomonadati</taxon>
        <taxon>Pseudomonadota</taxon>
        <taxon>Gammaproteobacteria</taxon>
        <taxon>Enterobacterales</taxon>
        <taxon>Enterobacteriaceae</taxon>
        <taxon>Salmonella</taxon>
    </lineage>
</organism>
<gene>
    <name evidence="8" type="ORF">EOF54_21505</name>
</gene>
<feature type="region of interest" description="Disordered" evidence="7">
    <location>
        <begin position="359"/>
        <end position="381"/>
    </location>
</feature>
<comment type="subcellular location">
    <subcellularLocation>
        <location evidence="1">Cell membrane</location>
        <topology evidence="1">Multi-pass membrane protein</topology>
    </subcellularLocation>
</comment>